<keyword evidence="2 6" id="KW-0032">Aminotransferase</keyword>
<dbReference type="CDD" id="cd00610">
    <property type="entry name" value="OAT_like"/>
    <property type="match status" value="1"/>
</dbReference>
<reference evidence="6 7" key="1">
    <citation type="submission" date="2012-12" db="EMBL/GenBank/DDBJ databases">
        <title>Genome assembly of Fulvivirga imtechensis AK7.</title>
        <authorList>
            <person name="Nupur N."/>
            <person name="Khatri I."/>
            <person name="Kumar R."/>
            <person name="Subramanian S."/>
            <person name="Pinnaka A."/>
        </authorList>
    </citation>
    <scope>NUCLEOTIDE SEQUENCE [LARGE SCALE GENOMIC DNA]</scope>
    <source>
        <strain evidence="6 7">AK7</strain>
    </source>
</reference>
<dbReference type="PROSITE" id="PS00600">
    <property type="entry name" value="AA_TRANSFER_CLASS_3"/>
    <property type="match status" value="1"/>
</dbReference>
<dbReference type="GO" id="GO:0030170">
    <property type="term" value="F:pyridoxal phosphate binding"/>
    <property type="evidence" value="ECO:0007669"/>
    <property type="project" value="InterPro"/>
</dbReference>
<dbReference type="Pfam" id="PF00202">
    <property type="entry name" value="Aminotran_3"/>
    <property type="match status" value="1"/>
</dbReference>
<organism evidence="6 7">
    <name type="scientific">Fulvivirga imtechensis AK7</name>
    <dbReference type="NCBI Taxonomy" id="1237149"/>
    <lineage>
        <taxon>Bacteria</taxon>
        <taxon>Pseudomonadati</taxon>
        <taxon>Bacteroidota</taxon>
        <taxon>Cytophagia</taxon>
        <taxon>Cytophagales</taxon>
        <taxon>Fulvivirgaceae</taxon>
        <taxon>Fulvivirga</taxon>
    </lineage>
</organism>
<dbReference type="STRING" id="1237149.C900_00593"/>
<dbReference type="OrthoDB" id="9807885at2"/>
<dbReference type="PANTHER" id="PTHR11986">
    <property type="entry name" value="AMINOTRANSFERASE CLASS III"/>
    <property type="match status" value="1"/>
</dbReference>
<dbReference type="PANTHER" id="PTHR11986:SF79">
    <property type="entry name" value="ACETYLORNITHINE AMINOTRANSFERASE, MITOCHONDRIAL"/>
    <property type="match status" value="1"/>
</dbReference>
<evidence type="ECO:0000256" key="4">
    <source>
        <dbReference type="ARBA" id="ARBA00022898"/>
    </source>
</evidence>
<gene>
    <name evidence="6" type="ORF">C900_00593</name>
</gene>
<dbReference type="eggNOG" id="COG4992">
    <property type="taxonomic scope" value="Bacteria"/>
</dbReference>
<dbReference type="Gene3D" id="3.40.640.10">
    <property type="entry name" value="Type I PLP-dependent aspartate aminotransferase-like (Major domain)"/>
    <property type="match status" value="1"/>
</dbReference>
<dbReference type="GO" id="GO:0042802">
    <property type="term" value="F:identical protein binding"/>
    <property type="evidence" value="ECO:0007669"/>
    <property type="project" value="TreeGrafter"/>
</dbReference>
<dbReference type="PATRIC" id="fig|1237149.3.peg.5673"/>
<dbReference type="RefSeq" id="WP_009583494.1">
    <property type="nucleotide sequence ID" value="NZ_AMZN01000128.1"/>
</dbReference>
<dbReference type="PIRSF" id="PIRSF000521">
    <property type="entry name" value="Transaminase_4ab_Lys_Orn"/>
    <property type="match status" value="1"/>
</dbReference>
<keyword evidence="7" id="KW-1185">Reference proteome</keyword>
<dbReference type="InterPro" id="IPR049704">
    <property type="entry name" value="Aminotrans_3_PPA_site"/>
</dbReference>
<dbReference type="EMBL" id="AMZN01000128">
    <property type="protein sequence ID" value="ELR68239.1"/>
    <property type="molecule type" value="Genomic_DNA"/>
</dbReference>
<dbReference type="InterPro" id="IPR015424">
    <property type="entry name" value="PyrdxlP-dep_Trfase"/>
</dbReference>
<comment type="cofactor">
    <cofactor evidence="1">
        <name>pyridoxal 5'-phosphate</name>
        <dbReference type="ChEBI" id="CHEBI:597326"/>
    </cofactor>
</comment>
<dbReference type="FunFam" id="3.40.640.10:FF:000004">
    <property type="entry name" value="Acetylornithine aminotransferase"/>
    <property type="match status" value="1"/>
</dbReference>
<evidence type="ECO:0000313" key="7">
    <source>
        <dbReference type="Proteomes" id="UP000011135"/>
    </source>
</evidence>
<dbReference type="AlphaFoldDB" id="L8JL96"/>
<dbReference type="Gene3D" id="3.90.1150.10">
    <property type="entry name" value="Aspartate Aminotransferase, domain 1"/>
    <property type="match status" value="1"/>
</dbReference>
<evidence type="ECO:0000256" key="3">
    <source>
        <dbReference type="ARBA" id="ARBA00022679"/>
    </source>
</evidence>
<dbReference type="InterPro" id="IPR005814">
    <property type="entry name" value="Aminotrans_3"/>
</dbReference>
<dbReference type="InterPro" id="IPR050103">
    <property type="entry name" value="Class-III_PLP-dep_AT"/>
</dbReference>
<comment type="caution">
    <text evidence="6">The sequence shown here is derived from an EMBL/GenBank/DDBJ whole genome shotgun (WGS) entry which is preliminary data.</text>
</comment>
<dbReference type="InterPro" id="IPR015422">
    <property type="entry name" value="PyrdxlP-dep_Trfase_small"/>
</dbReference>
<keyword evidence="4 5" id="KW-0663">Pyridoxal phosphate</keyword>
<evidence type="ECO:0000256" key="5">
    <source>
        <dbReference type="RuleBase" id="RU003560"/>
    </source>
</evidence>
<proteinExistence type="inferred from homology"/>
<dbReference type="SUPFAM" id="SSF53383">
    <property type="entry name" value="PLP-dependent transferases"/>
    <property type="match status" value="1"/>
</dbReference>
<comment type="similarity">
    <text evidence="5">Belongs to the class-III pyridoxal-phosphate-dependent aminotransferase family.</text>
</comment>
<name>L8JL96_9BACT</name>
<sequence length="395" mass="43676">MNFDHQIFLKHIAQTTNTPFLIDVEQAEGLYLYSPGGKRYMDLISGIGVSNIGHRHPHVVSVVKEQVDKHFHVMVYGEFVQSAPNLLAKKLVSLLPETLNCCYFTNSGTEANEGALKLAKRYTGRTGIISCRGAYHGSTHGSLSVSGNEMKKFAFRPLLPDVSFIHFNKIEDLELITEKTACVIIETIQGDAGVRIPSQAYMNALRQKCSATGTLLIFDEIQTGIGRTGKMFAFEHYGIVPDILTSAKALGGGLPIGTFISSYDIMQSLTHEPMLGHITTFGGNPVCCASALATLEVIENENLLDSVEEKGQLFEKLLQHPKIREVRRKGLMFAFEFETADEVSKVVQECLNNGVICFWFLSCPNSFRIAPPLNISEEEIKKACEIILQAIKNLT</sequence>
<evidence type="ECO:0000313" key="6">
    <source>
        <dbReference type="EMBL" id="ELR68239.1"/>
    </source>
</evidence>
<evidence type="ECO:0000256" key="1">
    <source>
        <dbReference type="ARBA" id="ARBA00001933"/>
    </source>
</evidence>
<dbReference type="InterPro" id="IPR015421">
    <property type="entry name" value="PyrdxlP-dep_Trfase_major"/>
</dbReference>
<dbReference type="Proteomes" id="UP000011135">
    <property type="component" value="Unassembled WGS sequence"/>
</dbReference>
<dbReference type="GO" id="GO:0008483">
    <property type="term" value="F:transaminase activity"/>
    <property type="evidence" value="ECO:0007669"/>
    <property type="project" value="UniProtKB-KW"/>
</dbReference>
<protein>
    <submittedName>
        <fullName evidence="6">Acetylornithine aminotransferase (ACOAT)</fullName>
    </submittedName>
</protein>
<evidence type="ECO:0000256" key="2">
    <source>
        <dbReference type="ARBA" id="ARBA00022576"/>
    </source>
</evidence>
<accession>L8JL96</accession>
<keyword evidence="3 6" id="KW-0808">Transferase</keyword>